<name>A0A1H9PGU8_9ACTN</name>
<evidence type="ECO:0000256" key="6">
    <source>
        <dbReference type="SAM" id="Phobius"/>
    </source>
</evidence>
<feature type="transmembrane region" description="Helical" evidence="6">
    <location>
        <begin position="374"/>
        <end position="394"/>
    </location>
</feature>
<accession>A0A1H9PGU8</accession>
<feature type="transmembrane region" description="Helical" evidence="6">
    <location>
        <begin position="216"/>
        <end position="235"/>
    </location>
</feature>
<dbReference type="PANTHER" id="PTHR43652">
    <property type="entry name" value="BASIC AMINO ACID ANTIPORTER YFCC-RELATED"/>
    <property type="match status" value="1"/>
</dbReference>
<feature type="transmembrane region" description="Helical" evidence="6">
    <location>
        <begin position="135"/>
        <end position="155"/>
    </location>
</feature>
<reference evidence="8" key="1">
    <citation type="submission" date="2016-10" db="EMBL/GenBank/DDBJ databases">
        <authorList>
            <person name="Varghese N."/>
            <person name="Submissions S."/>
        </authorList>
    </citation>
    <scope>NUCLEOTIDE SEQUENCE [LARGE SCALE GENOMIC DNA]</scope>
    <source>
        <strain evidence="8">KHGC19</strain>
    </source>
</reference>
<evidence type="ECO:0000256" key="4">
    <source>
        <dbReference type="ARBA" id="ARBA00022989"/>
    </source>
</evidence>
<dbReference type="Proteomes" id="UP000199128">
    <property type="component" value="Unassembled WGS sequence"/>
</dbReference>
<dbReference type="EMBL" id="FOGP01000003">
    <property type="protein sequence ID" value="SER46783.1"/>
    <property type="molecule type" value="Genomic_DNA"/>
</dbReference>
<feature type="transmembrane region" description="Helical" evidence="6">
    <location>
        <begin position="191"/>
        <end position="210"/>
    </location>
</feature>
<feature type="transmembrane region" description="Helical" evidence="6">
    <location>
        <begin position="12"/>
        <end position="35"/>
    </location>
</feature>
<feature type="transmembrane region" description="Helical" evidence="6">
    <location>
        <begin position="306"/>
        <end position="322"/>
    </location>
</feature>
<dbReference type="InterPro" id="IPR051679">
    <property type="entry name" value="DASS-Related_Transporters"/>
</dbReference>
<feature type="transmembrane region" description="Helical" evidence="6">
    <location>
        <begin position="334"/>
        <end position="354"/>
    </location>
</feature>
<comment type="subcellular location">
    <subcellularLocation>
        <location evidence="1">Cell membrane</location>
        <topology evidence="1">Multi-pass membrane protein</topology>
    </subcellularLocation>
</comment>
<evidence type="ECO:0000256" key="2">
    <source>
        <dbReference type="ARBA" id="ARBA00022475"/>
    </source>
</evidence>
<proteinExistence type="predicted"/>
<keyword evidence="3 6" id="KW-0812">Transmembrane</keyword>
<dbReference type="InterPro" id="IPR018385">
    <property type="entry name" value="C4_dicarb_anaerob_car-like"/>
</dbReference>
<keyword evidence="2" id="KW-1003">Cell membrane</keyword>
<organism evidence="7 8">
    <name type="scientific">Parafannyhessea umbonata</name>
    <dbReference type="NCBI Taxonomy" id="604330"/>
    <lineage>
        <taxon>Bacteria</taxon>
        <taxon>Bacillati</taxon>
        <taxon>Actinomycetota</taxon>
        <taxon>Coriobacteriia</taxon>
        <taxon>Coriobacteriales</taxon>
        <taxon>Atopobiaceae</taxon>
        <taxon>Parafannyhessea</taxon>
    </lineage>
</organism>
<dbReference type="RefSeq" id="WP_091008736.1">
    <property type="nucleotide sequence ID" value="NZ_FOGP01000003.1"/>
</dbReference>
<evidence type="ECO:0000256" key="3">
    <source>
        <dbReference type="ARBA" id="ARBA00022692"/>
    </source>
</evidence>
<feature type="transmembrane region" description="Helical" evidence="6">
    <location>
        <begin position="93"/>
        <end position="114"/>
    </location>
</feature>
<evidence type="ECO:0000256" key="1">
    <source>
        <dbReference type="ARBA" id="ARBA00004651"/>
    </source>
</evidence>
<dbReference type="PANTHER" id="PTHR43652:SF6">
    <property type="entry name" value="ARGININE REPRESSOR"/>
    <property type="match status" value="1"/>
</dbReference>
<dbReference type="GO" id="GO:0005886">
    <property type="term" value="C:plasma membrane"/>
    <property type="evidence" value="ECO:0007669"/>
    <property type="project" value="UniProtKB-SubCell"/>
</dbReference>
<dbReference type="Pfam" id="PF03606">
    <property type="entry name" value="DcuC"/>
    <property type="match status" value="1"/>
</dbReference>
<feature type="transmembrane region" description="Helical" evidence="6">
    <location>
        <begin position="279"/>
        <end position="300"/>
    </location>
</feature>
<evidence type="ECO:0000313" key="7">
    <source>
        <dbReference type="EMBL" id="SER46783.1"/>
    </source>
</evidence>
<feature type="transmembrane region" description="Helical" evidence="6">
    <location>
        <begin position="161"/>
        <end position="184"/>
    </location>
</feature>
<keyword evidence="4 6" id="KW-1133">Transmembrane helix</keyword>
<sequence>MTEEGSEKKRRFHLPHVYTIVFLLMIVFAALTWIVPSGSYERQVIETAAGEKEVAVAGTYSSQEKVSVDEETGETTDLRCNLMQLMQAPTRGIQAAADVVAFVLLIGGSFAIITKTNAINAGLSHVIGRFKKRDIMIIPIVMVLLSICGTTFGMSEEALPFYAIFIPVIMALGYDSMTAFLICFMGPNIGYIASTVNPFNVLIAQGITGIEGNPQLWLRAIVWVVFTVMAVVWVMRYAAKVKRDPESSITYQDDIQKRVEFSVQNDSIEQPFTARQKGVLAIFAAGMGLIVWGLVTQQWYMDEISAVFFGMGVLSGIVSGMGEREMAEEFVHGIADFAYAAIIIGLARSILVIAEDGMIIDTILNAMAGGLAGVPTPIYTTLLYVVLGLLSLLVPSSSGLAALTMPILGPLTQLIGVNPEAAVTALCLANQTMNTISPTAGMTVAGLAVCKISFGQWWKTCWKFVLLIAALGIAVTAISGMLPA</sequence>
<keyword evidence="5 6" id="KW-0472">Membrane</keyword>
<evidence type="ECO:0000256" key="5">
    <source>
        <dbReference type="ARBA" id="ARBA00023136"/>
    </source>
</evidence>
<evidence type="ECO:0000313" key="8">
    <source>
        <dbReference type="Proteomes" id="UP000199128"/>
    </source>
</evidence>
<protein>
    <submittedName>
        <fullName evidence="7">Uncharacterized membrane protein YfcC, ion transporter superfamily</fullName>
    </submittedName>
</protein>
<feature type="transmembrane region" description="Helical" evidence="6">
    <location>
        <begin position="461"/>
        <end position="482"/>
    </location>
</feature>
<dbReference type="AlphaFoldDB" id="A0A1H9PGU8"/>
<gene>
    <name evidence="7" type="ORF">SAMN05216446_0910</name>
</gene>